<evidence type="ECO:0008006" key="4">
    <source>
        <dbReference type="Google" id="ProtNLM"/>
    </source>
</evidence>
<gene>
    <name evidence="2" type="ORF">HEK616_34680</name>
</gene>
<feature type="compositionally biased region" description="Polar residues" evidence="1">
    <location>
        <begin position="197"/>
        <end position="218"/>
    </location>
</feature>
<proteinExistence type="predicted"/>
<reference evidence="2" key="1">
    <citation type="submission" date="2022-06" db="EMBL/GenBank/DDBJ databases">
        <title>Complete genome sequence of Streptomyces nigrescens HEK616.</title>
        <authorList>
            <person name="Asamizu S."/>
            <person name="Onaka H."/>
        </authorList>
    </citation>
    <scope>NUCLEOTIDE SEQUENCE</scope>
    <source>
        <strain evidence="2">HEK616</strain>
    </source>
</reference>
<dbReference type="EMBL" id="AP026073">
    <property type="protein sequence ID" value="BDM69981.1"/>
    <property type="molecule type" value="Genomic_DNA"/>
</dbReference>
<dbReference type="SUPFAM" id="SSF50370">
    <property type="entry name" value="Ricin B-like lectins"/>
    <property type="match status" value="1"/>
</dbReference>
<name>A0ABM7ZUK7_STRNI</name>
<keyword evidence="3" id="KW-1185">Reference proteome</keyword>
<dbReference type="Gene3D" id="2.80.10.50">
    <property type="match status" value="1"/>
</dbReference>
<dbReference type="PROSITE" id="PS50231">
    <property type="entry name" value="RICIN_B_LECTIN"/>
    <property type="match status" value="1"/>
</dbReference>
<feature type="region of interest" description="Disordered" evidence="1">
    <location>
        <begin position="93"/>
        <end position="160"/>
    </location>
</feature>
<sequence>MGQGPDPAVAERPAQFMELMRQLRRWADLSYRQLERNATDAGDVLPRATLSAALSRDELPRAELLAAYVRACGGDDDTVAAWLDARRRLSISGSAAPESAGEDAAQTAAQEDDAAPHKTVPVPVGAAAQEHNPDTDPADEPTSGDPADGTTDPASAQSNWRRQGPLVAIAACTVVGILALALLPSNDGSDDGAGGAPTSTPHGKASPSTRSKQPTSSPTEHRTSDARPSVSPTVSRDEQDKTAAPRPSHSPTRASARMPASGWTRIHPASSPSLCLTEGRERNGRTDREIAVQHSCADAPLPRVYLEKLTGQTYRIQWHNPDPSKGIGCLAVDGASTAPGALLAPRDCEDSSSQKFRLEASGSGLRLRPLHSGLCVGFLPPVTDGAEAVQANCTGASSQEFAFTAS</sequence>
<evidence type="ECO:0000313" key="2">
    <source>
        <dbReference type="EMBL" id="BDM69981.1"/>
    </source>
</evidence>
<feature type="region of interest" description="Disordered" evidence="1">
    <location>
        <begin position="189"/>
        <end position="282"/>
    </location>
</feature>
<dbReference type="InterPro" id="IPR035992">
    <property type="entry name" value="Ricin_B-like_lectins"/>
</dbReference>
<dbReference type="Proteomes" id="UP001059597">
    <property type="component" value="Chromosome"/>
</dbReference>
<protein>
    <recommendedName>
        <fullName evidence="4">Ricin B lectin domain-containing protein</fullName>
    </recommendedName>
</protein>
<accession>A0ABM7ZUK7</accession>
<evidence type="ECO:0000256" key="1">
    <source>
        <dbReference type="SAM" id="MobiDB-lite"/>
    </source>
</evidence>
<organism evidence="2 3">
    <name type="scientific">Streptomyces nigrescens</name>
    <dbReference type="NCBI Taxonomy" id="1920"/>
    <lineage>
        <taxon>Bacteria</taxon>
        <taxon>Bacillati</taxon>
        <taxon>Actinomycetota</taxon>
        <taxon>Actinomycetes</taxon>
        <taxon>Kitasatosporales</taxon>
        <taxon>Streptomycetaceae</taxon>
        <taxon>Streptomyces</taxon>
    </lineage>
</organism>
<evidence type="ECO:0000313" key="3">
    <source>
        <dbReference type="Proteomes" id="UP001059597"/>
    </source>
</evidence>
<dbReference type="CDD" id="cd00161">
    <property type="entry name" value="beta-trefoil_Ricin-like"/>
    <property type="match status" value="1"/>
</dbReference>